<evidence type="ECO:0000313" key="2">
    <source>
        <dbReference type="EMBL" id="RMP07185.1"/>
    </source>
</evidence>
<organism evidence="2 3">
    <name type="scientific">Pseudomonas syringae pv. delphinii</name>
    <dbReference type="NCBI Taxonomy" id="192088"/>
    <lineage>
        <taxon>Bacteria</taxon>
        <taxon>Pseudomonadati</taxon>
        <taxon>Pseudomonadota</taxon>
        <taxon>Gammaproteobacteria</taxon>
        <taxon>Pseudomonadales</taxon>
        <taxon>Pseudomonadaceae</taxon>
        <taxon>Pseudomonas</taxon>
    </lineage>
</organism>
<reference evidence="2 3" key="1">
    <citation type="submission" date="2018-08" db="EMBL/GenBank/DDBJ databases">
        <title>Recombination of ecologically and evolutionarily significant loci maintains genetic cohesion in the Pseudomonas syringae species complex.</title>
        <authorList>
            <person name="Dillon M."/>
            <person name="Thakur S."/>
            <person name="Almeida R.N.D."/>
            <person name="Weir B.S."/>
            <person name="Guttman D.S."/>
        </authorList>
    </citation>
    <scope>NUCLEOTIDE SEQUENCE [LARGE SCALE GENOMIC DNA]</scope>
    <source>
        <strain evidence="2 3">ICMP 4330</strain>
    </source>
</reference>
<sequence length="119" mass="13826">MVYIWSCDFQFRQNRAESSGEVGTIFSVPLRRRYQLMRVETISYLKRNAADLPLDEPLIVTQNGVPAYVVESYADRKRRDESIALVKLLAISSREYSRGKHCSADELKARLSRRFAHKE</sequence>
<proteinExistence type="inferred from homology"/>
<evidence type="ECO:0000313" key="3">
    <source>
        <dbReference type="Proteomes" id="UP000267908"/>
    </source>
</evidence>
<dbReference type="AlphaFoldDB" id="A0A0P9QAS0"/>
<dbReference type="EMBL" id="RBQG01000315">
    <property type="protein sequence ID" value="RMP07185.1"/>
    <property type="molecule type" value="Genomic_DNA"/>
</dbReference>
<gene>
    <name evidence="2" type="ORF">ALQ28_100511</name>
</gene>
<dbReference type="InterPro" id="IPR036165">
    <property type="entry name" value="YefM-like_sf"/>
</dbReference>
<comment type="caution">
    <text evidence="2">The sequence shown here is derived from an EMBL/GenBank/DDBJ whole genome shotgun (WGS) entry which is preliminary data.</text>
</comment>
<dbReference type="Proteomes" id="UP000267908">
    <property type="component" value="Unassembled WGS sequence"/>
</dbReference>
<dbReference type="SUPFAM" id="SSF143120">
    <property type="entry name" value="YefM-like"/>
    <property type="match status" value="1"/>
</dbReference>
<comment type="similarity">
    <text evidence="1">Belongs to the phD/YefM antitoxin family.</text>
</comment>
<evidence type="ECO:0000256" key="1">
    <source>
        <dbReference type="ARBA" id="ARBA00009981"/>
    </source>
</evidence>
<protein>
    <submittedName>
        <fullName evidence="2">Prevent-host-death protein</fullName>
    </submittedName>
</protein>
<accession>A0A0P9QAS0</accession>
<name>A0A0P9QAS0_9PSED</name>
<dbReference type="NCBIfam" id="TIGR01552">
    <property type="entry name" value="phd_fam"/>
    <property type="match status" value="1"/>
</dbReference>